<dbReference type="InterPro" id="IPR036291">
    <property type="entry name" value="NAD(P)-bd_dom_sf"/>
</dbReference>
<dbReference type="InterPro" id="IPR015815">
    <property type="entry name" value="HIBADH-related"/>
</dbReference>
<dbReference type="PANTHER" id="PTHR43060:SF15">
    <property type="entry name" value="3-HYDROXYISOBUTYRATE DEHYDROGENASE-LIKE 1, MITOCHONDRIAL-RELATED"/>
    <property type="match status" value="1"/>
</dbReference>
<evidence type="ECO:0000256" key="3">
    <source>
        <dbReference type="ARBA" id="ARBA00023027"/>
    </source>
</evidence>
<dbReference type="InterPro" id="IPR013328">
    <property type="entry name" value="6PGD_dom2"/>
</dbReference>
<keyword evidence="2" id="KW-0560">Oxidoreductase</keyword>
<comment type="similarity">
    <text evidence="1">Belongs to the HIBADH-related family.</text>
</comment>
<keyword evidence="3" id="KW-0520">NAD</keyword>
<gene>
    <name evidence="6" type="ORF">GII30_05125</name>
</gene>
<dbReference type="Pfam" id="PF14833">
    <property type="entry name" value="NAD_binding_11"/>
    <property type="match status" value="1"/>
</dbReference>
<dbReference type="GO" id="GO:0016491">
    <property type="term" value="F:oxidoreductase activity"/>
    <property type="evidence" value="ECO:0007669"/>
    <property type="project" value="UniProtKB-KW"/>
</dbReference>
<accession>A0A857KUE7</accession>
<evidence type="ECO:0000256" key="1">
    <source>
        <dbReference type="ARBA" id="ARBA00009080"/>
    </source>
</evidence>
<reference evidence="6" key="1">
    <citation type="journal article" date="2021" name="Nat. Microbiol.">
        <title>Cocultivation of an ultrasmall environmental parasitic bacterium with lytic ability against bacteria associated with wastewater foams.</title>
        <authorList>
            <person name="Batinovic S."/>
            <person name="Rose J.J.A."/>
            <person name="Ratcliffe J."/>
            <person name="Seviour R.J."/>
            <person name="Petrovski S."/>
        </authorList>
    </citation>
    <scope>NUCLEOTIDE SEQUENCE</scope>
    <source>
        <strain evidence="6">CON44</strain>
    </source>
</reference>
<dbReference type="Gene3D" id="3.40.50.720">
    <property type="entry name" value="NAD(P)-binding Rossmann-like Domain"/>
    <property type="match status" value="1"/>
</dbReference>
<evidence type="ECO:0000259" key="5">
    <source>
        <dbReference type="Pfam" id="PF14833"/>
    </source>
</evidence>
<dbReference type="Gene3D" id="1.10.1040.10">
    <property type="entry name" value="N-(1-d-carboxylethyl)-l-norvaline Dehydrogenase, domain 2"/>
    <property type="match status" value="1"/>
</dbReference>
<dbReference type="Pfam" id="PF03446">
    <property type="entry name" value="NAD_binding_2"/>
    <property type="match status" value="1"/>
</dbReference>
<dbReference type="EMBL" id="CP045810">
    <property type="protein sequence ID" value="QHN38645.1"/>
    <property type="molecule type" value="Genomic_DNA"/>
</dbReference>
<organism evidence="6">
    <name type="scientific">Gordonia amarae</name>
    <dbReference type="NCBI Taxonomy" id="36821"/>
    <lineage>
        <taxon>Bacteria</taxon>
        <taxon>Bacillati</taxon>
        <taxon>Actinomycetota</taxon>
        <taxon>Actinomycetes</taxon>
        <taxon>Mycobacteriales</taxon>
        <taxon>Gordoniaceae</taxon>
        <taxon>Gordonia</taxon>
    </lineage>
</organism>
<proteinExistence type="inferred from homology"/>
<evidence type="ECO:0000259" key="4">
    <source>
        <dbReference type="Pfam" id="PF03446"/>
    </source>
</evidence>
<dbReference type="SUPFAM" id="SSF51735">
    <property type="entry name" value="NAD(P)-binding Rossmann-fold domains"/>
    <property type="match status" value="1"/>
</dbReference>
<feature type="domain" description="3-hydroxyisobutyrate dehydrogenase-like NAD-binding" evidence="5">
    <location>
        <begin position="165"/>
        <end position="253"/>
    </location>
</feature>
<dbReference type="InterPro" id="IPR006115">
    <property type="entry name" value="6PGDH_NADP-bd"/>
</dbReference>
<dbReference type="GO" id="GO:0050661">
    <property type="term" value="F:NADP binding"/>
    <property type="evidence" value="ECO:0007669"/>
    <property type="project" value="InterPro"/>
</dbReference>
<dbReference type="InterPro" id="IPR008927">
    <property type="entry name" value="6-PGluconate_DH-like_C_sf"/>
</dbReference>
<name>A0A857KUE7_9ACTN</name>
<evidence type="ECO:0000313" key="6">
    <source>
        <dbReference type="EMBL" id="QHN38645.1"/>
    </source>
</evidence>
<feature type="domain" description="6-phosphogluconate dehydrogenase NADP-binding" evidence="4">
    <location>
        <begin position="3"/>
        <end position="162"/>
    </location>
</feature>
<dbReference type="PANTHER" id="PTHR43060">
    <property type="entry name" value="3-HYDROXYISOBUTYRATE DEHYDROGENASE-LIKE 1, MITOCHONDRIAL-RELATED"/>
    <property type="match status" value="1"/>
</dbReference>
<dbReference type="RefSeq" id="WP_005191114.1">
    <property type="nucleotide sequence ID" value="NZ_CP045804.1"/>
</dbReference>
<dbReference type="GO" id="GO:0051287">
    <property type="term" value="F:NAD binding"/>
    <property type="evidence" value="ECO:0007669"/>
    <property type="project" value="InterPro"/>
</dbReference>
<protein>
    <submittedName>
        <fullName evidence="6">NAD-binding protein</fullName>
    </submittedName>
</protein>
<dbReference type="AlphaFoldDB" id="A0A857KUE7"/>
<evidence type="ECO:0000256" key="2">
    <source>
        <dbReference type="ARBA" id="ARBA00023002"/>
    </source>
</evidence>
<dbReference type="InterPro" id="IPR029154">
    <property type="entry name" value="HIBADH-like_NADP-bd"/>
</dbReference>
<sequence>MSRIGLVGAGRMGLPIARRLAAAGHEVTALARTDDARERLTAAGIEAVADIGEVADAAADLLLVVVLTDEQVREICLTGPLPERIRQGATLVIHTTGSPRTTQDIAAALEPRGVTVVDAAVSGGPHNIAAGDLTLFVGGPAGIVDALSPVLSAYADPIIYAGTQGAGQCVKLVNNALFTAQIGAVRAAVELGGRLGVQEQALLSALPHASSDSRALAGAARRGSVEEFIGSVAEFVGKDIATVRAVAAELDADLGPLDPLITYGCTTGQSAG</sequence>
<dbReference type="SUPFAM" id="SSF48179">
    <property type="entry name" value="6-phosphogluconate dehydrogenase C-terminal domain-like"/>
    <property type="match status" value="1"/>
</dbReference>
<dbReference type="PIRSF" id="PIRSF000103">
    <property type="entry name" value="HIBADH"/>
    <property type="match status" value="1"/>
</dbReference>